<evidence type="ECO:0000313" key="1">
    <source>
        <dbReference type="EMBL" id="EGC16153.1"/>
    </source>
</evidence>
<name>F0F2Z1_9NEIS</name>
<sequence length="39" mass="4446">MFARHDLVPFLLIINLLINFNAVLHAPTLCAGRNITHFE</sequence>
<organism evidence="1 2">
    <name type="scientific">Kingella denitrificans ATCC 33394</name>
    <dbReference type="NCBI Taxonomy" id="888741"/>
    <lineage>
        <taxon>Bacteria</taxon>
        <taxon>Pseudomonadati</taxon>
        <taxon>Pseudomonadota</taxon>
        <taxon>Betaproteobacteria</taxon>
        <taxon>Neisseriales</taxon>
        <taxon>Neisseriaceae</taxon>
        <taxon>Kingella</taxon>
    </lineage>
</organism>
<protein>
    <submittedName>
        <fullName evidence="1">Uncharacterized protein</fullName>
    </submittedName>
</protein>
<gene>
    <name evidence="1" type="ORF">HMPREF9098_2476</name>
</gene>
<evidence type="ECO:0000313" key="2">
    <source>
        <dbReference type="Proteomes" id="UP000004088"/>
    </source>
</evidence>
<dbReference type="HOGENOM" id="CLU_3311149_0_0_4"/>
<dbReference type="EMBL" id="AEWV01000046">
    <property type="protein sequence ID" value="EGC16153.1"/>
    <property type="molecule type" value="Genomic_DNA"/>
</dbReference>
<proteinExistence type="predicted"/>
<reference evidence="1 2" key="1">
    <citation type="submission" date="2011-01" db="EMBL/GenBank/DDBJ databases">
        <authorList>
            <person name="Muzny D."/>
            <person name="Qin X."/>
            <person name="Deng J."/>
            <person name="Jiang H."/>
            <person name="Liu Y."/>
            <person name="Qu J."/>
            <person name="Song X.-Z."/>
            <person name="Zhang L."/>
            <person name="Thornton R."/>
            <person name="Coyle M."/>
            <person name="Francisco L."/>
            <person name="Jackson L."/>
            <person name="Javaid M."/>
            <person name="Korchina V."/>
            <person name="Kovar C."/>
            <person name="Mata R."/>
            <person name="Mathew T."/>
            <person name="Ngo R."/>
            <person name="Nguyen L."/>
            <person name="Nguyen N."/>
            <person name="Okwuonu G."/>
            <person name="Ongeri F."/>
            <person name="Pham C."/>
            <person name="Simmons D."/>
            <person name="Wilczek-Boney K."/>
            <person name="Hale W."/>
            <person name="Jakkamsetti A."/>
            <person name="Pham P."/>
            <person name="Ruth R."/>
            <person name="San Lucas F."/>
            <person name="Warren J."/>
            <person name="Zhang J."/>
            <person name="Zhao Z."/>
            <person name="Zhou C."/>
            <person name="Zhu D."/>
            <person name="Lee S."/>
            <person name="Bess C."/>
            <person name="Blankenburg K."/>
            <person name="Forbes L."/>
            <person name="Fu Q."/>
            <person name="Gubbala S."/>
            <person name="Hirani K."/>
            <person name="Jayaseelan J.C."/>
            <person name="Lara F."/>
            <person name="Munidasa M."/>
            <person name="Palculict T."/>
            <person name="Patil S."/>
            <person name="Pu L.-L."/>
            <person name="Saada N."/>
            <person name="Tang L."/>
            <person name="Weissenberger G."/>
            <person name="Zhu Y."/>
            <person name="Hemphill L."/>
            <person name="Shang Y."/>
            <person name="Youmans B."/>
            <person name="Ayvaz T."/>
            <person name="Ross M."/>
            <person name="Santibanez J."/>
            <person name="Aqrawi P."/>
            <person name="Gross S."/>
            <person name="Joshi V."/>
            <person name="Fowler G."/>
            <person name="Nazareth L."/>
            <person name="Reid J."/>
            <person name="Worley K."/>
            <person name="Petrosino J."/>
            <person name="Highlander S."/>
            <person name="Gibbs R."/>
        </authorList>
    </citation>
    <scope>NUCLEOTIDE SEQUENCE [LARGE SCALE GENOMIC DNA]</scope>
    <source>
        <strain evidence="1 2">ATCC 33394</strain>
    </source>
</reference>
<dbReference type="AlphaFoldDB" id="F0F2Z1"/>
<keyword evidence="2" id="KW-1185">Reference proteome</keyword>
<accession>F0F2Z1</accession>
<comment type="caution">
    <text evidence="1">The sequence shown here is derived from an EMBL/GenBank/DDBJ whole genome shotgun (WGS) entry which is preliminary data.</text>
</comment>
<dbReference type="Proteomes" id="UP000004088">
    <property type="component" value="Unassembled WGS sequence"/>
</dbReference>